<gene>
    <name evidence="1" type="ORF">SZN_38058</name>
</gene>
<feature type="non-terminal residue" evidence="1">
    <location>
        <position position="51"/>
    </location>
</feature>
<name>G2GPZ7_9ACTN</name>
<organism evidence="1 2">
    <name type="scientific">Streptomyces zinciresistens K42</name>
    <dbReference type="NCBI Taxonomy" id="700597"/>
    <lineage>
        <taxon>Bacteria</taxon>
        <taxon>Bacillati</taxon>
        <taxon>Actinomycetota</taxon>
        <taxon>Actinomycetes</taxon>
        <taxon>Kitasatosporales</taxon>
        <taxon>Streptomycetaceae</taxon>
        <taxon>Streptomyces</taxon>
    </lineage>
</organism>
<dbReference type="EMBL" id="AGBF01000490">
    <property type="protein sequence ID" value="EGX54417.1"/>
    <property type="molecule type" value="Genomic_DNA"/>
</dbReference>
<proteinExistence type="predicted"/>
<evidence type="ECO:0000313" key="1">
    <source>
        <dbReference type="EMBL" id="EGX54417.1"/>
    </source>
</evidence>
<dbReference type="Proteomes" id="UP000004217">
    <property type="component" value="Unassembled WGS sequence"/>
</dbReference>
<sequence>MSAILTLDGLSVPLGALRLLAVDFPDLPAPVVDVSSLYPERLSLSLHSSQG</sequence>
<comment type="caution">
    <text evidence="1">The sequence shown here is derived from an EMBL/GenBank/DDBJ whole genome shotgun (WGS) entry which is preliminary data.</text>
</comment>
<accession>G2GPZ7</accession>
<reference evidence="1 2" key="1">
    <citation type="submission" date="2011-08" db="EMBL/GenBank/DDBJ databases">
        <authorList>
            <person name="Lin Y."/>
            <person name="Hao X."/>
            <person name="Johnstone L."/>
            <person name="Miller S.J."/>
            <person name="Wei G."/>
            <person name="Rensing C."/>
        </authorList>
    </citation>
    <scope>NUCLEOTIDE SEQUENCE [LARGE SCALE GENOMIC DNA]</scope>
    <source>
        <strain evidence="1 2">K42</strain>
    </source>
</reference>
<dbReference type="AlphaFoldDB" id="G2GPZ7"/>
<evidence type="ECO:0000313" key="2">
    <source>
        <dbReference type="Proteomes" id="UP000004217"/>
    </source>
</evidence>
<keyword evidence="2" id="KW-1185">Reference proteome</keyword>
<protein>
    <submittedName>
        <fullName evidence="1">Uncharacterized protein</fullName>
    </submittedName>
</protein>